<feature type="compositionally biased region" description="Basic and acidic residues" evidence="2">
    <location>
        <begin position="434"/>
        <end position="450"/>
    </location>
</feature>
<dbReference type="InterPro" id="IPR029311">
    <property type="entry name" value="CCDC50_N"/>
</dbReference>
<organism evidence="4 5">
    <name type="scientific">Apodemus speciosus</name>
    <name type="common">Large Japanese field mouse</name>
    <dbReference type="NCBI Taxonomy" id="105296"/>
    <lineage>
        <taxon>Eukaryota</taxon>
        <taxon>Metazoa</taxon>
        <taxon>Chordata</taxon>
        <taxon>Craniata</taxon>
        <taxon>Vertebrata</taxon>
        <taxon>Euteleostomi</taxon>
        <taxon>Mammalia</taxon>
        <taxon>Eutheria</taxon>
        <taxon>Euarchontoglires</taxon>
        <taxon>Glires</taxon>
        <taxon>Rodentia</taxon>
        <taxon>Myomorpha</taxon>
        <taxon>Muroidea</taxon>
        <taxon>Muridae</taxon>
        <taxon>Murinae</taxon>
        <taxon>Apodemus</taxon>
    </lineage>
</organism>
<feature type="compositionally biased region" description="Basic and acidic residues" evidence="2">
    <location>
        <begin position="210"/>
        <end position="233"/>
    </location>
</feature>
<dbReference type="EMBL" id="BAAFST010000016">
    <property type="protein sequence ID" value="GAB1300168.1"/>
    <property type="molecule type" value="Genomic_DNA"/>
</dbReference>
<feature type="region of interest" description="Disordered" evidence="2">
    <location>
        <begin position="407"/>
        <end position="490"/>
    </location>
</feature>
<dbReference type="InterPro" id="IPR039303">
    <property type="entry name" value="CCDC50"/>
</dbReference>
<proteinExistence type="predicted"/>
<sequence>MADVSVDQSKLPGVKEVCRDFAVLEDHTLAHSLQEQEIEHHLASNIQRNRLVQHDLQVAKQLQEEDLKAQAQLQKRYKALEQHDCEIAQEIQEKLTIEAERRRIQEKKDEDIARLLQEKELQEEKKRKKHAPEFSGGSAFGDNYYYEDGDQSRSRRDRELGSGHSKFCRLQSDVKTVKQKQKSRHQQENMEELEEHRPSEKSLPSSGHGRAREDAQTACELQDRKRSAQERLWKSPLPKISGEVFLSTDSEDWDANCSSGSQSWEKQSRHHGRLSPKSSQKTGLHCKEIVYGRDLGQGDHRERRHRPRTSPFSEDKELHHHHVAENSPSYLIEFFLGMKPRGIKEAVSTPARVSHRDQEWYDAEIARKLQEEELLATHVDLRAAQVAQDEEIARLLMAEEKKAYKKAKEREKSSLDKRKHDSECKSKAKSAHSKSKEVDETHRSKIDRPSRRPLPPTVMSPEDMDPTHFTNPHSTTRHFPKSESSHKGLP</sequence>
<keyword evidence="5" id="KW-1185">Reference proteome</keyword>
<dbReference type="Pfam" id="PF15295">
    <property type="entry name" value="CCDC50_N"/>
    <property type="match status" value="1"/>
</dbReference>
<evidence type="ECO:0000313" key="4">
    <source>
        <dbReference type="EMBL" id="GAB1300168.1"/>
    </source>
</evidence>
<feature type="domain" description="Coiled-coil" evidence="3">
    <location>
        <begin position="5"/>
        <end position="128"/>
    </location>
</feature>
<evidence type="ECO:0000313" key="5">
    <source>
        <dbReference type="Proteomes" id="UP001623349"/>
    </source>
</evidence>
<dbReference type="PANTHER" id="PTHR22115:SF1">
    <property type="entry name" value="COILED-COIL DOMAIN-CONTAINING PROTEIN 50"/>
    <property type="match status" value="1"/>
</dbReference>
<feature type="compositionally biased region" description="Basic and acidic residues" evidence="2">
    <location>
        <begin position="150"/>
        <end position="161"/>
    </location>
</feature>
<feature type="compositionally biased region" description="Basic and acidic residues" evidence="2">
    <location>
        <begin position="407"/>
        <end position="426"/>
    </location>
</feature>
<evidence type="ECO:0000256" key="2">
    <source>
        <dbReference type="SAM" id="MobiDB-lite"/>
    </source>
</evidence>
<dbReference type="Proteomes" id="UP001623349">
    <property type="component" value="Unassembled WGS sequence"/>
</dbReference>
<feature type="region of interest" description="Disordered" evidence="2">
    <location>
        <begin position="122"/>
        <end position="234"/>
    </location>
</feature>
<evidence type="ECO:0000256" key="1">
    <source>
        <dbReference type="ARBA" id="ARBA00023054"/>
    </source>
</evidence>
<feature type="compositionally biased region" description="Basic and acidic residues" evidence="2">
    <location>
        <begin position="480"/>
        <end position="490"/>
    </location>
</feature>
<accession>A0ABQ0FLP6</accession>
<reference evidence="4 5" key="1">
    <citation type="submission" date="2024-08" db="EMBL/GenBank/DDBJ databases">
        <title>The draft genome of Apodemus speciosus.</title>
        <authorList>
            <person name="Nabeshima K."/>
            <person name="Suzuki S."/>
            <person name="Onuma M."/>
        </authorList>
    </citation>
    <scope>NUCLEOTIDE SEQUENCE [LARGE SCALE GENOMIC DNA]</scope>
    <source>
        <strain evidence="4">IB14-021</strain>
    </source>
</reference>
<gene>
    <name evidence="4" type="ORF">APTSU1_001540600</name>
</gene>
<evidence type="ECO:0000259" key="3">
    <source>
        <dbReference type="Pfam" id="PF15295"/>
    </source>
</evidence>
<feature type="region of interest" description="Disordered" evidence="2">
    <location>
        <begin position="256"/>
        <end position="283"/>
    </location>
</feature>
<keyword evidence="1" id="KW-0175">Coiled coil</keyword>
<feature type="compositionally biased region" description="Polar residues" evidence="2">
    <location>
        <begin position="256"/>
        <end position="265"/>
    </location>
</feature>
<comment type="caution">
    <text evidence="4">The sequence shown here is derived from an EMBL/GenBank/DDBJ whole genome shotgun (WGS) entry which is preliminary data.</text>
</comment>
<feature type="region of interest" description="Disordered" evidence="2">
    <location>
        <begin position="295"/>
        <end position="321"/>
    </location>
</feature>
<protein>
    <submittedName>
        <fullName evidence="4">Coiled-coil domain-containing protein 50</fullName>
    </submittedName>
</protein>
<name>A0ABQ0FLP6_APOSI</name>
<dbReference type="PANTHER" id="PTHR22115">
    <property type="entry name" value="C3ORF6 PROTEIN-RELATED"/>
    <property type="match status" value="1"/>
</dbReference>